<dbReference type="InterPro" id="IPR036919">
    <property type="entry name" value="Ribo_uL30_ferredoxin-like_sf"/>
</dbReference>
<evidence type="ECO:0000256" key="1">
    <source>
        <dbReference type="ARBA" id="ARBA00007594"/>
    </source>
</evidence>
<evidence type="ECO:0000256" key="3">
    <source>
        <dbReference type="ARBA" id="ARBA00022980"/>
    </source>
</evidence>
<dbReference type="NCBIfam" id="TIGR01308">
    <property type="entry name" value="rpmD_bact"/>
    <property type="match status" value="1"/>
</dbReference>
<keyword evidence="3 5" id="KW-0689">Ribosomal protein</keyword>
<evidence type="ECO:0000313" key="7">
    <source>
        <dbReference type="EMBL" id="OWZ84472.1"/>
    </source>
</evidence>
<organism evidence="7 8">
    <name type="scientific">Natranaerobius trueperi</name>
    <dbReference type="NCBI Taxonomy" id="759412"/>
    <lineage>
        <taxon>Bacteria</taxon>
        <taxon>Bacillati</taxon>
        <taxon>Bacillota</taxon>
        <taxon>Clostridia</taxon>
        <taxon>Natranaerobiales</taxon>
        <taxon>Natranaerobiaceae</taxon>
        <taxon>Natranaerobius</taxon>
    </lineage>
</organism>
<comment type="subunit">
    <text evidence="2 5">Part of the 50S ribosomal subunit.</text>
</comment>
<gene>
    <name evidence="5" type="primary">rpmD</name>
    <name evidence="7" type="ORF">CDO51_02915</name>
</gene>
<evidence type="ECO:0000259" key="6">
    <source>
        <dbReference type="Pfam" id="PF00327"/>
    </source>
</evidence>
<dbReference type="SUPFAM" id="SSF55129">
    <property type="entry name" value="Ribosomal protein L30p/L7e"/>
    <property type="match status" value="1"/>
</dbReference>
<reference evidence="7 8" key="1">
    <citation type="submission" date="2017-06" db="EMBL/GenBank/DDBJ databases">
        <title>Draft Genome Sequence of Natranaerobius trueperi halophilic, alkalithermophilic bacteria from soda lakes.</title>
        <authorList>
            <person name="Zhao B."/>
        </authorList>
    </citation>
    <scope>NUCLEOTIDE SEQUENCE [LARGE SCALE GENOMIC DNA]</scope>
    <source>
        <strain evidence="7 8">DSM 18760</strain>
    </source>
</reference>
<evidence type="ECO:0000256" key="4">
    <source>
        <dbReference type="ARBA" id="ARBA00023274"/>
    </source>
</evidence>
<sequence>MADKKVKLTLKRGLIGVSERQKGTIAALGLKKINDSVVKNDTPEIRGMINKVTHLIEAEEI</sequence>
<dbReference type="InterPro" id="IPR005996">
    <property type="entry name" value="Ribosomal_uL30_bac-type"/>
</dbReference>
<dbReference type="EMBL" id="NIQC01000004">
    <property type="protein sequence ID" value="OWZ84472.1"/>
    <property type="molecule type" value="Genomic_DNA"/>
</dbReference>
<name>A0A226C094_9FIRM</name>
<dbReference type="Gene3D" id="3.30.1390.20">
    <property type="entry name" value="Ribosomal protein L30, ferredoxin-like fold domain"/>
    <property type="match status" value="1"/>
</dbReference>
<dbReference type="Pfam" id="PF00327">
    <property type="entry name" value="Ribosomal_L30"/>
    <property type="match status" value="1"/>
</dbReference>
<dbReference type="GO" id="GO:0006412">
    <property type="term" value="P:translation"/>
    <property type="evidence" value="ECO:0007669"/>
    <property type="project" value="UniProtKB-UniRule"/>
</dbReference>
<evidence type="ECO:0000256" key="2">
    <source>
        <dbReference type="ARBA" id="ARBA00011838"/>
    </source>
</evidence>
<accession>A0A226C094</accession>
<protein>
    <recommendedName>
        <fullName evidence="5">Large ribosomal subunit protein uL30</fullName>
    </recommendedName>
</protein>
<dbReference type="PANTHER" id="PTHR15892">
    <property type="entry name" value="MITOCHONDRIAL RIBOSOMAL PROTEIN L30"/>
    <property type="match status" value="1"/>
</dbReference>
<dbReference type="RefSeq" id="WP_089022803.1">
    <property type="nucleotide sequence ID" value="NZ_NIQC01000004.1"/>
</dbReference>
<evidence type="ECO:0000313" key="8">
    <source>
        <dbReference type="Proteomes" id="UP000214588"/>
    </source>
</evidence>
<dbReference type="InterPro" id="IPR016082">
    <property type="entry name" value="Ribosomal_uL30_ferredoxin-like"/>
</dbReference>
<dbReference type="GO" id="GO:0003735">
    <property type="term" value="F:structural constituent of ribosome"/>
    <property type="evidence" value="ECO:0007669"/>
    <property type="project" value="InterPro"/>
</dbReference>
<evidence type="ECO:0000256" key="5">
    <source>
        <dbReference type="HAMAP-Rule" id="MF_01371"/>
    </source>
</evidence>
<keyword evidence="8" id="KW-1185">Reference proteome</keyword>
<dbReference type="OrthoDB" id="9812790at2"/>
<dbReference type="GO" id="GO:0022625">
    <property type="term" value="C:cytosolic large ribosomal subunit"/>
    <property type="evidence" value="ECO:0007669"/>
    <property type="project" value="TreeGrafter"/>
</dbReference>
<dbReference type="Proteomes" id="UP000214588">
    <property type="component" value="Unassembled WGS sequence"/>
</dbReference>
<keyword evidence="4 5" id="KW-0687">Ribonucleoprotein</keyword>
<proteinExistence type="inferred from homology"/>
<comment type="caution">
    <text evidence="7">The sequence shown here is derived from an EMBL/GenBank/DDBJ whole genome shotgun (WGS) entry which is preliminary data.</text>
</comment>
<dbReference type="PANTHER" id="PTHR15892:SF2">
    <property type="entry name" value="LARGE RIBOSOMAL SUBUNIT PROTEIN UL30M"/>
    <property type="match status" value="1"/>
</dbReference>
<dbReference type="PIRSF" id="PIRSF002211">
    <property type="entry name" value="Ribosomal_L30_bac-type"/>
    <property type="match status" value="1"/>
</dbReference>
<comment type="similarity">
    <text evidence="1 5">Belongs to the universal ribosomal protein uL30 family.</text>
</comment>
<dbReference type="CDD" id="cd01658">
    <property type="entry name" value="Ribosomal_L30"/>
    <property type="match status" value="1"/>
</dbReference>
<dbReference type="HAMAP" id="MF_01371_B">
    <property type="entry name" value="Ribosomal_uL30_B"/>
    <property type="match status" value="1"/>
</dbReference>
<feature type="domain" description="Large ribosomal subunit protein uL30-like ferredoxin-like fold" evidence="6">
    <location>
        <begin position="7"/>
        <end position="56"/>
    </location>
</feature>
<dbReference type="AlphaFoldDB" id="A0A226C094"/>